<feature type="domain" description="Endonuclease/exonuclease/phosphatase" evidence="2">
    <location>
        <begin position="7"/>
        <end position="81"/>
    </location>
</feature>
<dbReference type="InterPro" id="IPR036691">
    <property type="entry name" value="Endo/exonu/phosph_ase_sf"/>
</dbReference>
<name>A0A8C4QP07_EPTBU</name>
<proteinExistence type="predicted"/>
<sequence length="167" mass="18602">MTELHIATLNINGGRAPLRRIQTIQTLEKIKADIILLQETHATNTFTAAWRKLFGGQWFLSGFPSPEAGVAICLSHNYLPLLRTQGGSLPCLRATHKIKTSLLFAFRLFLKIVFFLLRHRVLCSGCLLSPLAGTLVFSSISWLLLQNMPNINLGKLKLTTVIDLMSC</sequence>
<dbReference type="Ensembl" id="ENSEBUT00000018260.1">
    <property type="protein sequence ID" value="ENSEBUP00000017684.1"/>
    <property type="gene ID" value="ENSEBUG00000011052.1"/>
</dbReference>
<feature type="transmembrane region" description="Helical" evidence="1">
    <location>
        <begin position="127"/>
        <end position="145"/>
    </location>
</feature>
<evidence type="ECO:0000259" key="2">
    <source>
        <dbReference type="Pfam" id="PF03372"/>
    </source>
</evidence>
<dbReference type="Gene3D" id="3.60.10.10">
    <property type="entry name" value="Endonuclease/exonuclease/phosphatase"/>
    <property type="match status" value="1"/>
</dbReference>
<dbReference type="InterPro" id="IPR005135">
    <property type="entry name" value="Endo/exonuclease/phosphatase"/>
</dbReference>
<keyword evidence="4" id="KW-1185">Reference proteome</keyword>
<dbReference type="GeneTree" id="ENSGT00930000152869"/>
<evidence type="ECO:0000313" key="4">
    <source>
        <dbReference type="Proteomes" id="UP000694388"/>
    </source>
</evidence>
<keyword evidence="1" id="KW-0812">Transmembrane</keyword>
<organism evidence="3 4">
    <name type="scientific">Eptatretus burgeri</name>
    <name type="common">Inshore hagfish</name>
    <dbReference type="NCBI Taxonomy" id="7764"/>
    <lineage>
        <taxon>Eukaryota</taxon>
        <taxon>Metazoa</taxon>
        <taxon>Chordata</taxon>
        <taxon>Craniata</taxon>
        <taxon>Vertebrata</taxon>
        <taxon>Cyclostomata</taxon>
        <taxon>Myxini</taxon>
        <taxon>Myxiniformes</taxon>
        <taxon>Myxinidae</taxon>
        <taxon>Eptatretinae</taxon>
        <taxon>Eptatretus</taxon>
    </lineage>
</organism>
<reference evidence="3" key="1">
    <citation type="submission" date="2025-08" db="UniProtKB">
        <authorList>
            <consortium name="Ensembl"/>
        </authorList>
    </citation>
    <scope>IDENTIFICATION</scope>
</reference>
<accession>A0A8C4QP07</accession>
<dbReference type="Pfam" id="PF03372">
    <property type="entry name" value="Exo_endo_phos"/>
    <property type="match status" value="1"/>
</dbReference>
<evidence type="ECO:0000313" key="3">
    <source>
        <dbReference type="Ensembl" id="ENSEBUP00000017684.1"/>
    </source>
</evidence>
<evidence type="ECO:0000256" key="1">
    <source>
        <dbReference type="SAM" id="Phobius"/>
    </source>
</evidence>
<keyword evidence="1" id="KW-1133">Transmembrane helix</keyword>
<keyword evidence="1" id="KW-0472">Membrane</keyword>
<dbReference type="GO" id="GO:0003824">
    <property type="term" value="F:catalytic activity"/>
    <property type="evidence" value="ECO:0007669"/>
    <property type="project" value="InterPro"/>
</dbReference>
<reference evidence="3" key="2">
    <citation type="submission" date="2025-09" db="UniProtKB">
        <authorList>
            <consortium name="Ensembl"/>
        </authorList>
    </citation>
    <scope>IDENTIFICATION</scope>
</reference>
<dbReference type="SUPFAM" id="SSF56219">
    <property type="entry name" value="DNase I-like"/>
    <property type="match status" value="1"/>
</dbReference>
<dbReference type="AlphaFoldDB" id="A0A8C4QP07"/>
<dbReference type="Proteomes" id="UP000694388">
    <property type="component" value="Unplaced"/>
</dbReference>
<protein>
    <recommendedName>
        <fullName evidence="2">Endonuclease/exonuclease/phosphatase domain-containing protein</fullName>
    </recommendedName>
</protein>